<dbReference type="AlphaFoldDB" id="A0A1G7QZJ5"/>
<reference evidence="3 4" key="1">
    <citation type="submission" date="2016-10" db="EMBL/GenBank/DDBJ databases">
        <authorList>
            <person name="de Groot N.N."/>
        </authorList>
    </citation>
    <scope>NUCLEOTIDE SEQUENCE [LARGE SCALE GENOMIC DNA]</scope>
    <source>
        <strain evidence="3 4">DSM 25584</strain>
    </source>
</reference>
<dbReference type="Proteomes" id="UP000199415">
    <property type="component" value="Unassembled WGS sequence"/>
</dbReference>
<dbReference type="PANTHER" id="PTHR13847:SF281">
    <property type="entry name" value="FAD DEPENDENT OXIDOREDUCTASE DOMAIN-CONTAINING PROTEIN"/>
    <property type="match status" value="1"/>
</dbReference>
<dbReference type="InterPro" id="IPR036188">
    <property type="entry name" value="FAD/NAD-bd_sf"/>
</dbReference>
<proteinExistence type="predicted"/>
<dbReference type="GO" id="GO:0005737">
    <property type="term" value="C:cytoplasm"/>
    <property type="evidence" value="ECO:0007669"/>
    <property type="project" value="TreeGrafter"/>
</dbReference>
<protein>
    <submittedName>
        <fullName evidence="3">Gamma-glutamylputrescine oxidase</fullName>
    </submittedName>
</protein>
<name>A0A1G7QZJ5_9PROT</name>
<dbReference type="SUPFAM" id="SSF51905">
    <property type="entry name" value="FAD/NAD(P)-binding domain"/>
    <property type="match status" value="1"/>
</dbReference>
<feature type="domain" description="FAD dependent oxidoreductase" evidence="2">
    <location>
        <begin position="32"/>
        <end position="383"/>
    </location>
</feature>
<evidence type="ECO:0000259" key="2">
    <source>
        <dbReference type="Pfam" id="PF01266"/>
    </source>
</evidence>
<evidence type="ECO:0000313" key="3">
    <source>
        <dbReference type="EMBL" id="SDG03309.1"/>
    </source>
</evidence>
<keyword evidence="4" id="KW-1185">Reference proteome</keyword>
<evidence type="ECO:0000256" key="1">
    <source>
        <dbReference type="ARBA" id="ARBA00023002"/>
    </source>
</evidence>
<accession>A0A1G7QZJ5</accession>
<dbReference type="EMBL" id="FNCE01000004">
    <property type="protein sequence ID" value="SDG03309.1"/>
    <property type="molecule type" value="Genomic_DNA"/>
</dbReference>
<dbReference type="RefSeq" id="WP_245659508.1">
    <property type="nucleotide sequence ID" value="NZ_FNCE01000004.1"/>
</dbReference>
<keyword evidence="1" id="KW-0560">Oxidoreductase</keyword>
<dbReference type="Gene3D" id="3.50.50.60">
    <property type="entry name" value="FAD/NAD(P)-binding domain"/>
    <property type="match status" value="1"/>
</dbReference>
<gene>
    <name evidence="3" type="ORF">SAMN05216241_104187</name>
</gene>
<dbReference type="GO" id="GO:0016491">
    <property type="term" value="F:oxidoreductase activity"/>
    <property type="evidence" value="ECO:0007669"/>
    <property type="project" value="UniProtKB-KW"/>
</dbReference>
<dbReference type="Gene3D" id="3.30.9.10">
    <property type="entry name" value="D-Amino Acid Oxidase, subunit A, domain 2"/>
    <property type="match status" value="1"/>
</dbReference>
<dbReference type="STRING" id="1082479.SAMN05216241_104187"/>
<dbReference type="PANTHER" id="PTHR13847">
    <property type="entry name" value="SARCOSINE DEHYDROGENASE-RELATED"/>
    <property type="match status" value="1"/>
</dbReference>
<dbReference type="InterPro" id="IPR006076">
    <property type="entry name" value="FAD-dep_OxRdtase"/>
</dbReference>
<sequence>MTDAIDRLTSYYAATANAAPERTTLDGEARADVCVVGGGFTGISAALNLAERGYDVVVLEAERVGWGASGRNGGQAGSAYAADMSAIRRWVGEEDAKRLWAIAEESKAIIRERVARHGIQCDLRDGQFHAANKPRHLRDLRQMQADWAQTYGYTDTELVDRDGLGRHVATDAYVGGLYDSGSLHLHPLNYCLGLARAAEEAGARIFEGSRVESLTYGEPAVVHTTDGCVRADHVILCANAYLGELVPAVRRAIMPVGTYMGATPPLGRERALALLPSNAGVTDSNFVLDYFRLSADWRLLYGGRVSYSTIPPRDLAASLGARMRHVFPSLSDVGFEYTWGGYVAITAERTPDLGRVTGNVLCCQGFSGHGVALTGVAGKLAAEAVAGQAERFDVMARLPHTPFPGGRRLRTPLLVAAMAYYRLRDLLP</sequence>
<organism evidence="3 4">
    <name type="scientific">Limimonas halophila</name>
    <dbReference type="NCBI Taxonomy" id="1082479"/>
    <lineage>
        <taxon>Bacteria</taxon>
        <taxon>Pseudomonadati</taxon>
        <taxon>Pseudomonadota</taxon>
        <taxon>Alphaproteobacteria</taxon>
        <taxon>Rhodospirillales</taxon>
        <taxon>Rhodovibrionaceae</taxon>
        <taxon>Limimonas</taxon>
    </lineage>
</organism>
<dbReference type="Pfam" id="PF01266">
    <property type="entry name" value="DAO"/>
    <property type="match status" value="1"/>
</dbReference>
<evidence type="ECO:0000313" key="4">
    <source>
        <dbReference type="Proteomes" id="UP000199415"/>
    </source>
</evidence>